<reference evidence="2 3" key="1">
    <citation type="submission" date="2015-01" db="EMBL/GenBank/DDBJ databases">
        <title>Comparative genomics of non-oral Prevotella species.</title>
        <authorList>
            <person name="Accetto T."/>
            <person name="Nograsek B."/>
            <person name="Avgustin G."/>
        </authorList>
    </citation>
    <scope>NUCLEOTIDE SEQUENCE [LARGE SCALE GENOMIC DNA]</scope>
    <source>
        <strain evidence="2 3">P5-119</strain>
    </source>
</reference>
<evidence type="ECO:0008006" key="4">
    <source>
        <dbReference type="Google" id="ProtNLM"/>
    </source>
</evidence>
<keyword evidence="1" id="KW-0732">Signal</keyword>
<dbReference type="PROSITE" id="PS51257">
    <property type="entry name" value="PROKAR_LIPOPROTEIN"/>
    <property type="match status" value="1"/>
</dbReference>
<dbReference type="Proteomes" id="UP000032046">
    <property type="component" value="Unassembled WGS sequence"/>
</dbReference>
<keyword evidence="3" id="KW-1185">Reference proteome</keyword>
<dbReference type="EMBL" id="JXQK01000031">
    <property type="protein sequence ID" value="KIP64168.1"/>
    <property type="molecule type" value="Genomic_DNA"/>
</dbReference>
<accession>A0A0D0I7I2</accession>
<dbReference type="RefSeq" id="WP_044073909.1">
    <property type="nucleotide sequence ID" value="NZ_JALFDM010000072.1"/>
</dbReference>
<protein>
    <recommendedName>
        <fullName evidence="4">DUF4302 domain-containing protein</fullName>
    </recommendedName>
</protein>
<feature type="chain" id="PRO_5002212008" description="DUF4302 domain-containing protein" evidence="1">
    <location>
        <begin position="19"/>
        <end position="462"/>
    </location>
</feature>
<comment type="caution">
    <text evidence="2">The sequence shown here is derived from an EMBL/GenBank/DDBJ whole genome shotgun (WGS) entry which is preliminary data.</text>
</comment>
<organism evidence="2 3">
    <name type="scientific">Prevotella pectinovora</name>
    <dbReference type="NCBI Taxonomy" id="1602169"/>
    <lineage>
        <taxon>Bacteria</taxon>
        <taxon>Pseudomonadati</taxon>
        <taxon>Bacteroidota</taxon>
        <taxon>Bacteroidia</taxon>
        <taxon>Bacteroidales</taxon>
        <taxon>Prevotellaceae</taxon>
        <taxon>Prevotella</taxon>
    </lineage>
</organism>
<evidence type="ECO:0000313" key="2">
    <source>
        <dbReference type="EMBL" id="KIP64168.1"/>
    </source>
</evidence>
<proteinExistence type="predicted"/>
<sequence>MKKILSLLAFIMGVFAFSSCVSDVDDVFSDSAANRAQKALTETKTLLESAPNGWRVEYYGDVTYGGYNVFMKFEGDSVTVASEKVGKGQAAGYDANGNALTCKSHFKLEQSMGVVLSLDDYNSIFHYFAEPNNDDFGTAGTGFEGDFEFRVVSASAEKIELKGKKHGARIYMYPMAADMSWGEYMKQVDEAEEFMTSRTYTLQWGEDTENAIYTQSTYRCLNFYTTDKDGKVEVVAAPYIVTPEGYKFYKEVTVKDTKLNGFTKGDTQDFFVATGVENVKLFTEVPTLFDTFKRGLWYLTYDDMGTYGQSKWETLFEKLGKADNDKKRARLYYAAVGYVSDKYPAGLLMATATESQVIIGMTFNAVSDGNGGYYGDRVEMKSNVGKSNNPGKKYYKNDKYGGMSAIDPFCGGFGHTFQITTDNVRHPSYLILTDLNDPTNVIKVWAQSKGYPFGDRDKEEKE</sequence>
<evidence type="ECO:0000313" key="3">
    <source>
        <dbReference type="Proteomes" id="UP000032046"/>
    </source>
</evidence>
<feature type="signal peptide" evidence="1">
    <location>
        <begin position="1"/>
        <end position="18"/>
    </location>
</feature>
<dbReference type="STRING" id="1602171.ST44_02905"/>
<evidence type="ECO:0000256" key="1">
    <source>
        <dbReference type="SAM" id="SignalP"/>
    </source>
</evidence>
<dbReference type="InterPro" id="IPR025396">
    <property type="entry name" value="DUF4302"/>
</dbReference>
<dbReference type="AlphaFoldDB" id="A0A0D0I7I2"/>
<gene>
    <name evidence="2" type="ORF">ST44_02905</name>
</gene>
<dbReference type="Pfam" id="PF14135">
    <property type="entry name" value="DUF4302"/>
    <property type="match status" value="1"/>
</dbReference>
<name>A0A0D0I7I2_9BACT</name>